<evidence type="ECO:0000256" key="13">
    <source>
        <dbReference type="ARBA" id="ARBA00023157"/>
    </source>
</evidence>
<evidence type="ECO:0000256" key="1">
    <source>
        <dbReference type="ARBA" id="ARBA00001974"/>
    </source>
</evidence>
<comment type="subunit">
    <text evidence="4">May function both as a monomer and a homodimer.</text>
</comment>
<evidence type="ECO:0000256" key="10">
    <source>
        <dbReference type="ARBA" id="ARBA00022982"/>
    </source>
</evidence>
<keyword evidence="13 18" id="KW-1015">Disulfide bond</keyword>
<evidence type="ECO:0000256" key="19">
    <source>
        <dbReference type="SAM" id="Phobius"/>
    </source>
</evidence>
<evidence type="ECO:0000256" key="17">
    <source>
        <dbReference type="PIRSR" id="PIRSR017205-2"/>
    </source>
</evidence>
<feature type="binding site" evidence="17">
    <location>
        <position position="315"/>
    </location>
    <ligand>
        <name>FAD</name>
        <dbReference type="ChEBI" id="CHEBI:57692"/>
    </ligand>
</feature>
<dbReference type="GO" id="GO:0015035">
    <property type="term" value="F:protein-disulfide reductase activity"/>
    <property type="evidence" value="ECO:0007669"/>
    <property type="project" value="InterPro"/>
</dbReference>
<comment type="caution">
    <text evidence="20">The sequence shown here is derived from an EMBL/GenBank/DDBJ whole genome shotgun (WGS) entry which is preliminary data.</text>
</comment>
<feature type="binding site" evidence="17">
    <location>
        <position position="216"/>
    </location>
    <ligand>
        <name>FAD</name>
        <dbReference type="ChEBI" id="CHEBI:57692"/>
    </ligand>
</feature>
<feature type="binding site" evidence="17">
    <location>
        <position position="286"/>
    </location>
    <ligand>
        <name>FAD</name>
        <dbReference type="ChEBI" id="CHEBI:57692"/>
    </ligand>
</feature>
<evidence type="ECO:0000256" key="8">
    <source>
        <dbReference type="ARBA" id="ARBA00022824"/>
    </source>
</evidence>
<keyword evidence="21" id="KW-1185">Reference proteome</keyword>
<evidence type="ECO:0000256" key="7">
    <source>
        <dbReference type="ARBA" id="ARBA00022729"/>
    </source>
</evidence>
<sequence length="486" mass="55552">MPQPKASTAASGSKVPPVTPAVKATASRQTSFWVLAAVPVLVFPLLYWVPALWTHWSELVTPVERIWRKPVDDICRLRDSGAIDDLRCEFHALEEVNHQLAPLIRQIAQASFFKYYRVDLYRPCSFWNSDGLCVLRDCEVKPADDSEIPVEWTTAAGENHGANHPIDQVDFAPFGKSYQPFGATCDYQDSDFCVLGDERSANGVYVDLLKNPERFTGYAGPSANSVWEAIYEENCFDVPAHIKALTSSQNVITEFSQFESLQQHRQALLNECKEKRVFYRVISGLHASISTHLCREYFNQTTQEWGPNLDCFMSRVGHFPDRLQNIYFNYALLLRSVFRLSSYFIDREFCTGHKEEDAWLKAKIQELVATCLALPDGFNENELFLDNEAAYLKEEFKDNFRNVTRIMDCVGCEKCRLWGKLQTRGFGTALKVLFSYDEDRLLPTADIHLDRGEVVALVNTLNQFSKSIEAIQQFHQLYHDVHYSSA</sequence>
<evidence type="ECO:0000256" key="18">
    <source>
        <dbReference type="PIRSR" id="PIRSR017205-3"/>
    </source>
</evidence>
<dbReference type="GO" id="GO:0016972">
    <property type="term" value="F:thiol oxidase activity"/>
    <property type="evidence" value="ECO:0007669"/>
    <property type="project" value="InterPro"/>
</dbReference>
<accession>A0A9W8E8D8</accession>
<dbReference type="PIRSF" id="PIRSF017205">
    <property type="entry name" value="ERO1"/>
    <property type="match status" value="1"/>
</dbReference>
<evidence type="ECO:0000256" key="2">
    <source>
        <dbReference type="ARBA" id="ARBA00004367"/>
    </source>
</evidence>
<dbReference type="AlphaFoldDB" id="A0A9W8E8D8"/>
<dbReference type="InterPro" id="IPR007266">
    <property type="entry name" value="Ero1"/>
</dbReference>
<comment type="similarity">
    <text evidence="3">Belongs to the EROs family.</text>
</comment>
<feature type="disulfide bond" description="Redox-active" evidence="18">
    <location>
        <begin position="412"/>
        <end position="415"/>
    </location>
</feature>
<dbReference type="OrthoDB" id="269384at2759"/>
<feature type="disulfide bond" description="Redox-active" evidence="18">
    <location>
        <begin position="133"/>
        <end position="138"/>
    </location>
</feature>
<keyword evidence="6" id="KW-0285">Flavoprotein</keyword>
<dbReference type="PANTHER" id="PTHR12613:SF0">
    <property type="entry name" value="ERO1-LIKE PROTEIN"/>
    <property type="match status" value="1"/>
</dbReference>
<keyword evidence="19" id="KW-0812">Transmembrane</keyword>
<dbReference type="InterPro" id="IPR037192">
    <property type="entry name" value="ERO1-like_sf"/>
</dbReference>
<dbReference type="Proteomes" id="UP001151582">
    <property type="component" value="Unassembled WGS sequence"/>
</dbReference>
<gene>
    <name evidence="20" type="primary">ERO1</name>
    <name evidence="20" type="ORF">H4R34_004181</name>
</gene>
<evidence type="ECO:0000256" key="9">
    <source>
        <dbReference type="ARBA" id="ARBA00022827"/>
    </source>
</evidence>
<evidence type="ECO:0000256" key="4">
    <source>
        <dbReference type="ARBA" id="ARBA00011802"/>
    </source>
</evidence>
<evidence type="ECO:0000256" key="3">
    <source>
        <dbReference type="ARBA" id="ARBA00008277"/>
    </source>
</evidence>
<keyword evidence="11" id="KW-0560">Oxidoreductase</keyword>
<feature type="binding site" evidence="17">
    <location>
        <position position="283"/>
    </location>
    <ligand>
        <name>FAD</name>
        <dbReference type="ChEBI" id="CHEBI:57692"/>
    </ligand>
</feature>
<keyword evidence="9 17" id="KW-0274">FAD</keyword>
<evidence type="ECO:0000256" key="14">
    <source>
        <dbReference type="ARBA" id="ARBA00023180"/>
    </source>
</evidence>
<evidence type="ECO:0000256" key="16">
    <source>
        <dbReference type="PIRSR" id="PIRSR017205-1"/>
    </source>
</evidence>
<evidence type="ECO:0000313" key="20">
    <source>
        <dbReference type="EMBL" id="KAJ1975860.1"/>
    </source>
</evidence>
<dbReference type="GO" id="GO:0071949">
    <property type="term" value="F:FAD binding"/>
    <property type="evidence" value="ECO:0007669"/>
    <property type="project" value="InterPro"/>
</dbReference>
<comment type="subcellular location">
    <subcellularLocation>
        <location evidence="2">Endoplasmic reticulum membrane</location>
        <topology evidence="2">Peripheral membrane protein</topology>
        <orientation evidence="2">Lumenal side</orientation>
    </subcellularLocation>
</comment>
<comment type="cofactor">
    <cofactor evidence="1 17">
        <name>FAD</name>
        <dbReference type="ChEBI" id="CHEBI:57692"/>
    </cofactor>
</comment>
<dbReference type="Pfam" id="PF04137">
    <property type="entry name" value="ERO1"/>
    <property type="match status" value="1"/>
</dbReference>
<protein>
    <submittedName>
        <fullName evidence="20">Endoplasmic oxidoreductin-1</fullName>
    </submittedName>
</protein>
<name>A0A9W8E8D8_9FUNG</name>
<keyword evidence="19" id="KW-1133">Transmembrane helix</keyword>
<dbReference type="PANTHER" id="PTHR12613">
    <property type="entry name" value="ERO1-RELATED"/>
    <property type="match status" value="1"/>
</dbReference>
<feature type="binding site" evidence="17">
    <location>
        <position position="214"/>
    </location>
    <ligand>
        <name>FAD</name>
        <dbReference type="ChEBI" id="CHEBI:57692"/>
    </ligand>
</feature>
<organism evidence="20 21">
    <name type="scientific">Dimargaris verticillata</name>
    <dbReference type="NCBI Taxonomy" id="2761393"/>
    <lineage>
        <taxon>Eukaryota</taxon>
        <taxon>Fungi</taxon>
        <taxon>Fungi incertae sedis</taxon>
        <taxon>Zoopagomycota</taxon>
        <taxon>Kickxellomycotina</taxon>
        <taxon>Dimargaritomycetes</taxon>
        <taxon>Dimargaritales</taxon>
        <taxon>Dimargaritaceae</taxon>
        <taxon>Dimargaris</taxon>
    </lineage>
</organism>
<keyword evidence="14" id="KW-0325">Glycoprotein</keyword>
<feature type="active site" evidence="16">
    <location>
        <position position="415"/>
    </location>
</feature>
<evidence type="ECO:0000256" key="6">
    <source>
        <dbReference type="ARBA" id="ARBA00022630"/>
    </source>
</evidence>
<evidence type="ECO:0000313" key="21">
    <source>
        <dbReference type="Proteomes" id="UP001151582"/>
    </source>
</evidence>
<keyword evidence="15" id="KW-0676">Redox-active center</keyword>
<evidence type="ECO:0000256" key="12">
    <source>
        <dbReference type="ARBA" id="ARBA00023136"/>
    </source>
</evidence>
<dbReference type="SUPFAM" id="SSF110019">
    <property type="entry name" value="ERO1-like"/>
    <property type="match status" value="1"/>
</dbReference>
<keyword evidence="12 19" id="KW-0472">Membrane</keyword>
<feature type="active site" description="Nucleophile" evidence="16">
    <location>
        <position position="412"/>
    </location>
</feature>
<feature type="transmembrane region" description="Helical" evidence="19">
    <location>
        <begin position="32"/>
        <end position="53"/>
    </location>
</feature>
<keyword evidence="10" id="KW-0249">Electron transport</keyword>
<evidence type="ECO:0000256" key="11">
    <source>
        <dbReference type="ARBA" id="ARBA00023002"/>
    </source>
</evidence>
<evidence type="ECO:0000256" key="15">
    <source>
        <dbReference type="ARBA" id="ARBA00023284"/>
    </source>
</evidence>
<feature type="binding site" evidence="17">
    <location>
        <position position="227"/>
    </location>
    <ligand>
        <name>FAD</name>
        <dbReference type="ChEBI" id="CHEBI:57692"/>
    </ligand>
</feature>
<dbReference type="GO" id="GO:0005789">
    <property type="term" value="C:endoplasmic reticulum membrane"/>
    <property type="evidence" value="ECO:0007669"/>
    <property type="project" value="UniProtKB-SubCell"/>
</dbReference>
<keyword evidence="5" id="KW-0813">Transport</keyword>
<dbReference type="EMBL" id="JANBQB010000485">
    <property type="protein sequence ID" value="KAJ1975860.1"/>
    <property type="molecule type" value="Genomic_DNA"/>
</dbReference>
<reference evidence="20" key="1">
    <citation type="submission" date="2022-07" db="EMBL/GenBank/DDBJ databases">
        <title>Phylogenomic reconstructions and comparative analyses of Kickxellomycotina fungi.</title>
        <authorList>
            <person name="Reynolds N.K."/>
            <person name="Stajich J.E."/>
            <person name="Barry K."/>
            <person name="Grigoriev I.V."/>
            <person name="Crous P."/>
            <person name="Smith M.E."/>
        </authorList>
    </citation>
    <scope>NUCLEOTIDE SEQUENCE</scope>
    <source>
        <strain evidence="20">RSA 567</strain>
    </source>
</reference>
<dbReference type="GO" id="GO:0034975">
    <property type="term" value="P:protein folding in endoplasmic reticulum"/>
    <property type="evidence" value="ECO:0007669"/>
    <property type="project" value="InterPro"/>
</dbReference>
<keyword evidence="7" id="KW-0732">Signal</keyword>
<evidence type="ECO:0000256" key="5">
    <source>
        <dbReference type="ARBA" id="ARBA00022448"/>
    </source>
</evidence>
<keyword evidence="8" id="KW-0256">Endoplasmic reticulum</keyword>
<proteinExistence type="inferred from homology"/>